<evidence type="ECO:0000256" key="3">
    <source>
        <dbReference type="ARBA" id="ARBA00023002"/>
    </source>
</evidence>
<evidence type="ECO:0000256" key="2">
    <source>
        <dbReference type="ARBA" id="ARBA00022643"/>
    </source>
</evidence>
<sequence length="289" mass="31552">MKVGISSPIVALAGRRPAWEAAAGTAELVRVAQAADRLGYAFMTCPDHVAVPPGLPRGERFYDPLATFSFLAGLTTRLRFLPYVLVLPFYHPLEIAKRYGTLDHLSGGRLVLGLGVGNLKEEFDLLGAPFDDRGPRADDALAALRAALSGRTVSYEGPYYAFEDMVIDPHAVQERVPLWIGGHSERALRRAVTLGDGWAPAPQSFRGPTPELMREMLDRHDLPEGFDVVFTPGERLDAVNDPGRAREVIATAEEAGATQVNLTVRHESLAHYLEQLRAFAETAGLDREA</sequence>
<evidence type="ECO:0000259" key="5">
    <source>
        <dbReference type="Pfam" id="PF00296"/>
    </source>
</evidence>
<dbReference type="Pfam" id="PF00296">
    <property type="entry name" value="Bac_luciferase"/>
    <property type="match status" value="1"/>
</dbReference>
<organism evidence="6 7">
    <name type="scientific">Actinomadura nitritigenes</name>
    <dbReference type="NCBI Taxonomy" id="134602"/>
    <lineage>
        <taxon>Bacteria</taxon>
        <taxon>Bacillati</taxon>
        <taxon>Actinomycetota</taxon>
        <taxon>Actinomycetes</taxon>
        <taxon>Streptosporangiales</taxon>
        <taxon>Thermomonosporaceae</taxon>
        <taxon>Actinomadura</taxon>
    </lineage>
</organism>
<evidence type="ECO:0000313" key="6">
    <source>
        <dbReference type="EMBL" id="MBO2444366.1"/>
    </source>
</evidence>
<keyword evidence="2" id="KW-0288">FMN</keyword>
<dbReference type="Gene3D" id="3.20.20.30">
    <property type="entry name" value="Luciferase-like domain"/>
    <property type="match status" value="1"/>
</dbReference>
<dbReference type="NCBIfam" id="TIGR03619">
    <property type="entry name" value="F420_Rv2161c"/>
    <property type="match status" value="1"/>
</dbReference>
<dbReference type="InterPro" id="IPR036661">
    <property type="entry name" value="Luciferase-like_sf"/>
</dbReference>
<feature type="domain" description="Luciferase-like" evidence="5">
    <location>
        <begin position="15"/>
        <end position="218"/>
    </location>
</feature>
<comment type="caution">
    <text evidence="6">The sequence shown here is derived from an EMBL/GenBank/DDBJ whole genome shotgun (WGS) entry which is preliminary data.</text>
</comment>
<evidence type="ECO:0000313" key="7">
    <source>
        <dbReference type="Proteomes" id="UP000666915"/>
    </source>
</evidence>
<dbReference type="InterPro" id="IPR011251">
    <property type="entry name" value="Luciferase-like_dom"/>
</dbReference>
<proteinExistence type="predicted"/>
<dbReference type="EC" id="1.-.-.-" evidence="6"/>
<protein>
    <submittedName>
        <fullName evidence="6">TIGR03619 family F420-dependent LLM class oxidoreductase</fullName>
        <ecNumber evidence="6">1.-.-.-</ecNumber>
    </submittedName>
</protein>
<keyword evidence="1" id="KW-0285">Flavoprotein</keyword>
<name>A0ABS3RDS6_9ACTN</name>
<evidence type="ECO:0000256" key="4">
    <source>
        <dbReference type="ARBA" id="ARBA00023033"/>
    </source>
</evidence>
<reference evidence="6 7" key="1">
    <citation type="submission" date="2021-03" db="EMBL/GenBank/DDBJ databases">
        <authorList>
            <person name="Kanchanasin P."/>
            <person name="Saeng-In P."/>
            <person name="Phongsopitanun W."/>
            <person name="Yuki M."/>
            <person name="Kudo T."/>
            <person name="Ohkuma M."/>
            <person name="Tanasupawat S."/>
        </authorList>
    </citation>
    <scope>NUCLEOTIDE SEQUENCE [LARGE SCALE GENOMIC DNA]</scope>
    <source>
        <strain evidence="6 7">L46</strain>
    </source>
</reference>
<dbReference type="RefSeq" id="WP_208272705.1">
    <property type="nucleotide sequence ID" value="NZ_BAAAGM010000102.1"/>
</dbReference>
<gene>
    <name evidence="6" type="ORF">J4557_43295</name>
</gene>
<keyword evidence="4" id="KW-0503">Monooxygenase</keyword>
<keyword evidence="3 6" id="KW-0560">Oxidoreductase</keyword>
<dbReference type="GO" id="GO:0016491">
    <property type="term" value="F:oxidoreductase activity"/>
    <property type="evidence" value="ECO:0007669"/>
    <property type="project" value="UniProtKB-KW"/>
</dbReference>
<dbReference type="EMBL" id="JAGEOK010000045">
    <property type="protein sequence ID" value="MBO2444366.1"/>
    <property type="molecule type" value="Genomic_DNA"/>
</dbReference>
<dbReference type="InterPro" id="IPR050172">
    <property type="entry name" value="SsuD_RutA_monooxygenase"/>
</dbReference>
<dbReference type="PANTHER" id="PTHR42847">
    <property type="entry name" value="ALKANESULFONATE MONOOXYGENASE"/>
    <property type="match status" value="1"/>
</dbReference>
<dbReference type="InterPro" id="IPR019921">
    <property type="entry name" value="Lucif-like_OxRdtase_Rv2161c"/>
</dbReference>
<keyword evidence="7" id="KW-1185">Reference proteome</keyword>
<dbReference type="SUPFAM" id="SSF51679">
    <property type="entry name" value="Bacterial luciferase-like"/>
    <property type="match status" value="1"/>
</dbReference>
<evidence type="ECO:0000256" key="1">
    <source>
        <dbReference type="ARBA" id="ARBA00022630"/>
    </source>
</evidence>
<accession>A0ABS3RDS6</accession>
<dbReference type="PANTHER" id="PTHR42847:SF4">
    <property type="entry name" value="ALKANESULFONATE MONOOXYGENASE-RELATED"/>
    <property type="match status" value="1"/>
</dbReference>
<dbReference type="Proteomes" id="UP000666915">
    <property type="component" value="Unassembled WGS sequence"/>
</dbReference>